<evidence type="ECO:0000256" key="2">
    <source>
        <dbReference type="ARBA" id="ARBA00022475"/>
    </source>
</evidence>
<comment type="caution">
    <text evidence="7">The sequence shown here is derived from an EMBL/GenBank/DDBJ whole genome shotgun (WGS) entry which is preliminary data.</text>
</comment>
<name>A0A3M0B854_9AQUI</name>
<keyword evidence="8" id="KW-1185">Reference proteome</keyword>
<gene>
    <name evidence="7" type="ORF">CLV39_1381</name>
</gene>
<feature type="transmembrane region" description="Helical" evidence="6">
    <location>
        <begin position="103"/>
        <end position="123"/>
    </location>
</feature>
<feature type="transmembrane region" description="Helical" evidence="6">
    <location>
        <begin position="201"/>
        <end position="222"/>
    </location>
</feature>
<evidence type="ECO:0000313" key="7">
    <source>
        <dbReference type="EMBL" id="RMA93317.1"/>
    </source>
</evidence>
<dbReference type="CDD" id="cd13128">
    <property type="entry name" value="MATE_Wzx_like"/>
    <property type="match status" value="1"/>
</dbReference>
<dbReference type="PANTHER" id="PTHR30250">
    <property type="entry name" value="PST FAMILY PREDICTED COLANIC ACID TRANSPORTER"/>
    <property type="match status" value="1"/>
</dbReference>
<feature type="transmembrane region" description="Helical" evidence="6">
    <location>
        <begin position="282"/>
        <end position="306"/>
    </location>
</feature>
<organism evidence="7 8">
    <name type="scientific">Hydrogenothermus marinus</name>
    <dbReference type="NCBI Taxonomy" id="133270"/>
    <lineage>
        <taxon>Bacteria</taxon>
        <taxon>Pseudomonadati</taxon>
        <taxon>Aquificota</taxon>
        <taxon>Aquificia</taxon>
        <taxon>Aquificales</taxon>
        <taxon>Hydrogenothermaceae</taxon>
        <taxon>Hydrogenothermus</taxon>
    </lineage>
</organism>
<evidence type="ECO:0000256" key="4">
    <source>
        <dbReference type="ARBA" id="ARBA00022989"/>
    </source>
</evidence>
<protein>
    <submittedName>
        <fullName evidence="7">O-antigen/teichoic acid export membrane protein</fullName>
    </submittedName>
</protein>
<feature type="transmembrane region" description="Helical" evidence="6">
    <location>
        <begin position="165"/>
        <end position="189"/>
    </location>
</feature>
<dbReference type="EMBL" id="REFO01000013">
    <property type="protein sequence ID" value="RMA93317.1"/>
    <property type="molecule type" value="Genomic_DNA"/>
</dbReference>
<evidence type="ECO:0000256" key="3">
    <source>
        <dbReference type="ARBA" id="ARBA00022692"/>
    </source>
</evidence>
<feature type="transmembrane region" description="Helical" evidence="6">
    <location>
        <begin position="55"/>
        <end position="82"/>
    </location>
</feature>
<sequence length="455" mass="51746">MIAKLKDKLNKDIHLKELLKGSSIAFVIKVLGLIAGYIFTLIITRGYGAEAMGIFALSFTVLQIASVVGRVGMDTALLRFVAEYSSQGKWDIVKDIYKKAIKLVIPISLILSILVFLLSPYIAEYIFHKPYLFKYFQIVSIGILPFVLLYIHTESIRGLKKIKEYMFLQQAGIFILSSIILGLITFFIYKNFLHIRDISQIPLLVFIFSIIIISITAYFLWIKFIQKRQEQKIDKEKLSYAKILHVSIPMLFSSSLALIMGWTDTIMLGMFRTEEEVGIYNVALRLATVTSITLMAINTIAAPKFAEFWGKKDIEGLSKVAQQSTKIVFWTSFPILIIFLIFPKQILDIFGEEFKAGALALIVLTIGQFVNAVAGSVGYILDMTGNQKFVQNIIFIGALLNIILNYLLIPIFGILGAAIASAISMIFWNFMFSIKVKYILKTWIFYPRLYKRRKF</sequence>
<feature type="transmembrane region" description="Helical" evidence="6">
    <location>
        <begin position="243"/>
        <end position="262"/>
    </location>
</feature>
<comment type="subcellular location">
    <subcellularLocation>
        <location evidence="1">Cell membrane</location>
        <topology evidence="1">Multi-pass membrane protein</topology>
    </subcellularLocation>
</comment>
<feature type="transmembrane region" description="Helical" evidence="6">
    <location>
        <begin position="135"/>
        <end position="153"/>
    </location>
</feature>
<feature type="transmembrane region" description="Helical" evidence="6">
    <location>
        <begin position="426"/>
        <end position="446"/>
    </location>
</feature>
<reference evidence="7 8" key="1">
    <citation type="submission" date="2018-10" db="EMBL/GenBank/DDBJ databases">
        <title>Genomic Encyclopedia of Archaeal and Bacterial Type Strains, Phase II (KMG-II): from individual species to whole genera.</title>
        <authorList>
            <person name="Goeker M."/>
        </authorList>
    </citation>
    <scope>NUCLEOTIDE SEQUENCE [LARGE SCALE GENOMIC DNA]</scope>
    <source>
        <strain evidence="7 8">VM1</strain>
    </source>
</reference>
<keyword evidence="4 6" id="KW-1133">Transmembrane helix</keyword>
<evidence type="ECO:0000256" key="5">
    <source>
        <dbReference type="ARBA" id="ARBA00023136"/>
    </source>
</evidence>
<accession>A0A3M0B854</accession>
<keyword evidence="3 6" id="KW-0812">Transmembrane</keyword>
<feature type="transmembrane region" description="Helical" evidence="6">
    <location>
        <begin position="393"/>
        <end position="420"/>
    </location>
</feature>
<evidence type="ECO:0000256" key="1">
    <source>
        <dbReference type="ARBA" id="ARBA00004651"/>
    </source>
</evidence>
<evidence type="ECO:0000313" key="8">
    <source>
        <dbReference type="Proteomes" id="UP000280842"/>
    </source>
</evidence>
<feature type="transmembrane region" description="Helical" evidence="6">
    <location>
        <begin position="358"/>
        <end position="381"/>
    </location>
</feature>
<dbReference type="InterPro" id="IPR002797">
    <property type="entry name" value="Polysacc_synth"/>
</dbReference>
<evidence type="ECO:0000256" key="6">
    <source>
        <dbReference type="SAM" id="Phobius"/>
    </source>
</evidence>
<dbReference type="Pfam" id="PF01943">
    <property type="entry name" value="Polysacc_synt"/>
    <property type="match status" value="1"/>
</dbReference>
<feature type="transmembrane region" description="Helical" evidence="6">
    <location>
        <begin position="21"/>
        <end position="43"/>
    </location>
</feature>
<dbReference type="Proteomes" id="UP000280842">
    <property type="component" value="Unassembled WGS sequence"/>
</dbReference>
<dbReference type="AlphaFoldDB" id="A0A3M0B854"/>
<feature type="transmembrane region" description="Helical" evidence="6">
    <location>
        <begin position="327"/>
        <end position="346"/>
    </location>
</feature>
<keyword evidence="5 6" id="KW-0472">Membrane</keyword>
<dbReference type="RefSeq" id="WP_121923487.1">
    <property type="nucleotide sequence ID" value="NZ_REFO01000013.1"/>
</dbReference>
<keyword evidence="2" id="KW-1003">Cell membrane</keyword>
<dbReference type="PANTHER" id="PTHR30250:SF11">
    <property type="entry name" value="O-ANTIGEN TRANSPORTER-RELATED"/>
    <property type="match status" value="1"/>
</dbReference>
<dbReference type="InterPro" id="IPR050833">
    <property type="entry name" value="Poly_Biosynth_Transport"/>
</dbReference>
<dbReference type="GO" id="GO:0005886">
    <property type="term" value="C:plasma membrane"/>
    <property type="evidence" value="ECO:0007669"/>
    <property type="project" value="UniProtKB-SubCell"/>
</dbReference>
<dbReference type="OrthoDB" id="5240734at2"/>
<proteinExistence type="predicted"/>